<evidence type="ECO:0000256" key="8">
    <source>
        <dbReference type="ARBA" id="ARBA00023136"/>
    </source>
</evidence>
<keyword evidence="4 9" id="KW-0812">Transmembrane</keyword>
<evidence type="ECO:0000256" key="1">
    <source>
        <dbReference type="ARBA" id="ARBA00004651"/>
    </source>
</evidence>
<dbReference type="Pfam" id="PF22599">
    <property type="entry name" value="SecDF_P1_head"/>
    <property type="match status" value="1"/>
</dbReference>
<protein>
    <recommendedName>
        <fullName evidence="9 10">Multifunctional fusion protein</fullName>
    </recommendedName>
    <domain>
        <recommendedName>
            <fullName evidence="9">Protein translocase subunit SecD</fullName>
        </recommendedName>
    </domain>
    <domain>
        <recommendedName>
            <fullName evidence="10">Protein-export membrane protein SecF</fullName>
        </recommendedName>
    </domain>
</protein>
<dbReference type="InterPro" id="IPR054384">
    <property type="entry name" value="SecDF_P1_head"/>
</dbReference>
<evidence type="ECO:0000313" key="15">
    <source>
        <dbReference type="Proteomes" id="UP000241247"/>
    </source>
</evidence>
<comment type="subcellular location">
    <subcellularLocation>
        <location evidence="1 9">Cell membrane</location>
        <topology evidence="1 9">Multi-pass membrane protein</topology>
    </subcellularLocation>
</comment>
<dbReference type="GO" id="GO:0065002">
    <property type="term" value="P:intracellular protein transmembrane transport"/>
    <property type="evidence" value="ECO:0007669"/>
    <property type="project" value="UniProtKB-UniRule"/>
</dbReference>
<sequence length="848" mass="90607">MRTSKWALLAYIAIIFFGVLTAVPNILTPAQLERFGRYLPAKPVTLGLDLKGGSHLVLEVDSAALTKARMDVLLNDVRGILRTAGERASGARLNGNTLVITPSDQAAFDKVLPEVRKLAAPAGALGFGASTPDIDVQTSGTTINVKLTEAGLNDRMTAAVDQSLEIIRRRVDQVGVAEPLIQRVGGDRILVQLPGLQDPTRLRQLLGSTAQMSFHMLDASVDPNGVAPRGVTILPGANDGRKYAIEDRVAISGDRLADAKAGFDQRTNEPIVSFTFDTTGARQFAEITKANVGRPFAIVLDGKVLTAPVIREPILGGQGQISGNFTPQEATVLSALLRSGALPAPLTIIEERTVGPNLGSDSIRMGLYTGFAGLAFVVALMVGLYSAWGLIAVVGLVLHTIMTIGTLGLLGSTLTLPGIAGIILGIGMAVDANILINARIREETASGSGAMKALDVGFNKAYATIVDGNMTTMVGMILLFMFGSGPVRGFAITMIIGLAISMFTSITVVRLLMREVVVRRKMKTIQIHSIIGAVRSIPSFSFMRGRFIAIGVSAVLSVSSIILFFTPGLNYGIDFVGGIQVEATSKTPIDLATVRAKMEGLNLGEVALQEFGQGTSVLIRVQRQPGGEEAQTAALNQMRQGVAEVIPDASFERTEVVGPTVSSELARSGFLAVGLGMLAILFYIWWRFEWHFAVGAIATLILDITKMIGFFSLLQIDFNLTAIAAVLTLIGYSVNDKVVVYDRMRENLRKYKSMPFSDLIDLSINQVIMRCIFTSVAVVVCLLPMAIWGGDTVKPFAWPMIFGVVVATSSSIYIGGPILLFLSRWWKDREGGRLPAAAGADGTAIEQK</sequence>
<dbReference type="InterPro" id="IPR022646">
    <property type="entry name" value="SecD/SecF_CS"/>
</dbReference>
<dbReference type="InterPro" id="IPR048634">
    <property type="entry name" value="SecD_SecF_C"/>
</dbReference>
<gene>
    <name evidence="10" type="primary">secF</name>
    <name evidence="9" type="synonym">secD</name>
    <name evidence="14" type="ORF">C7449_101543</name>
</gene>
<feature type="transmembrane region" description="Helical" evidence="9">
    <location>
        <begin position="767"/>
        <end position="790"/>
    </location>
</feature>
<feature type="transmembrane region" description="Helical" evidence="9">
    <location>
        <begin position="461"/>
        <end position="483"/>
    </location>
</feature>
<comment type="similarity">
    <text evidence="9">Belongs to the SecD/SecF family. SecD subfamily.</text>
</comment>
<keyword evidence="5 9" id="KW-0653">Protein transport</keyword>
<dbReference type="EMBL" id="PZZZ01000001">
    <property type="protein sequence ID" value="PTM98877.1"/>
    <property type="molecule type" value="Genomic_DNA"/>
</dbReference>
<evidence type="ECO:0000256" key="6">
    <source>
        <dbReference type="ARBA" id="ARBA00022989"/>
    </source>
</evidence>
<keyword evidence="3 9" id="KW-1003">Cell membrane</keyword>
<proteinExistence type="inferred from homology"/>
<dbReference type="Gene3D" id="1.20.1640.10">
    <property type="entry name" value="Multidrug efflux transporter AcrB transmembrane domain"/>
    <property type="match status" value="2"/>
</dbReference>
<evidence type="ECO:0000256" key="3">
    <source>
        <dbReference type="ARBA" id="ARBA00022475"/>
    </source>
</evidence>
<dbReference type="HAMAP" id="MF_01463_B">
    <property type="entry name" value="SecD_B"/>
    <property type="match status" value="1"/>
</dbReference>
<dbReference type="HAMAP" id="MF_01464_B">
    <property type="entry name" value="SecF_B"/>
    <property type="match status" value="1"/>
</dbReference>
<accession>A0A2T5BIR1</accession>
<feature type="domain" description="SecDF P1 head subdomain" evidence="13">
    <location>
        <begin position="234"/>
        <end position="344"/>
    </location>
</feature>
<comment type="subunit">
    <text evidence="9">Forms a complex with SecF. Part of the essential Sec protein translocation apparatus which comprises SecA, SecYEG and auxiliary proteins SecDF-YajC and YidC.</text>
</comment>
<dbReference type="InterPro" id="IPR005791">
    <property type="entry name" value="SecD"/>
</dbReference>
<evidence type="ECO:0000256" key="9">
    <source>
        <dbReference type="HAMAP-Rule" id="MF_01463"/>
    </source>
</evidence>
<dbReference type="InterPro" id="IPR022645">
    <property type="entry name" value="SecD/SecF_bac"/>
</dbReference>
<evidence type="ECO:0000259" key="11">
    <source>
        <dbReference type="Pfam" id="PF02355"/>
    </source>
</evidence>
<dbReference type="OrthoDB" id="9805019at2"/>
<dbReference type="InterPro" id="IPR048631">
    <property type="entry name" value="SecD_1st"/>
</dbReference>
<feature type="transmembrane region" description="Helical" evidence="9">
    <location>
        <begin position="665"/>
        <end position="685"/>
    </location>
</feature>
<dbReference type="GO" id="GO:0006605">
    <property type="term" value="P:protein targeting"/>
    <property type="evidence" value="ECO:0007669"/>
    <property type="project" value="UniProtKB-UniRule"/>
</dbReference>
<dbReference type="NCBIfam" id="TIGR00966">
    <property type="entry name" value="transloc_SecF"/>
    <property type="match status" value="1"/>
</dbReference>
<feature type="domain" description="Protein translocase subunit SecDF P1" evidence="12">
    <location>
        <begin position="160"/>
        <end position="218"/>
    </location>
</feature>
<dbReference type="NCBIfam" id="NF009583">
    <property type="entry name" value="PRK13024.1-3"/>
    <property type="match status" value="1"/>
</dbReference>
<feature type="transmembrane region" description="Helical" evidence="9">
    <location>
        <begin position="489"/>
        <end position="513"/>
    </location>
</feature>
<evidence type="ECO:0000259" key="13">
    <source>
        <dbReference type="Pfam" id="PF22599"/>
    </source>
</evidence>
<comment type="caution">
    <text evidence="9">Lacks conserved residue(s) required for the propagation of feature annotation.</text>
</comment>
<dbReference type="InterPro" id="IPR055344">
    <property type="entry name" value="SecD_SecF_C_bact"/>
</dbReference>
<comment type="similarity">
    <text evidence="10">Belongs to the SecD/SecF family. SecF subfamily.</text>
</comment>
<feature type="transmembrane region" description="Helical" evidence="9">
    <location>
        <begin position="720"/>
        <end position="740"/>
    </location>
</feature>
<dbReference type="PANTHER" id="PTHR30081:SF1">
    <property type="entry name" value="PROTEIN TRANSLOCASE SUBUNIT SECD"/>
    <property type="match status" value="1"/>
</dbReference>
<dbReference type="PANTHER" id="PTHR30081">
    <property type="entry name" value="PROTEIN-EXPORT MEMBRANE PROTEIN SEC"/>
    <property type="match status" value="1"/>
</dbReference>
<evidence type="ECO:0000256" key="5">
    <source>
        <dbReference type="ARBA" id="ARBA00022927"/>
    </source>
</evidence>
<comment type="subunit">
    <text evidence="10">Forms a complex with SecD. Part of the essential Sec protein translocation apparatus which comprises SecA, SecYEG and auxiliary proteins SecDF-YajC and YidC.</text>
</comment>
<feature type="domain" description="Protein export membrane protein SecD/SecF C-terminal" evidence="11">
    <location>
        <begin position="642"/>
        <end position="824"/>
    </location>
</feature>
<keyword evidence="7 9" id="KW-0811">Translocation</keyword>
<dbReference type="NCBIfam" id="TIGR00916">
    <property type="entry name" value="2A0604s01"/>
    <property type="match status" value="2"/>
</dbReference>
<dbReference type="Gene3D" id="3.30.1360.200">
    <property type="match status" value="1"/>
</dbReference>
<feature type="transmembrane region" description="Helical" evidence="9">
    <location>
        <begin position="796"/>
        <end position="822"/>
    </location>
</feature>
<dbReference type="InterPro" id="IPR005665">
    <property type="entry name" value="SecF_bac"/>
</dbReference>
<comment type="caution">
    <text evidence="14">The sequence shown here is derived from an EMBL/GenBank/DDBJ whole genome shotgun (WGS) entry which is preliminary data.</text>
</comment>
<keyword evidence="8 9" id="KW-0472">Membrane</keyword>
<dbReference type="NCBIfam" id="TIGR01129">
    <property type="entry name" value="secD"/>
    <property type="match status" value="1"/>
</dbReference>
<evidence type="ECO:0000256" key="10">
    <source>
        <dbReference type="HAMAP-Rule" id="MF_01464"/>
    </source>
</evidence>
<dbReference type="Gene3D" id="3.30.70.3400">
    <property type="match status" value="2"/>
</dbReference>
<evidence type="ECO:0000256" key="4">
    <source>
        <dbReference type="ARBA" id="ARBA00022692"/>
    </source>
</evidence>
<dbReference type="Pfam" id="PF07549">
    <property type="entry name" value="Sec_GG"/>
    <property type="match status" value="2"/>
</dbReference>
<name>A0A2T5BIR1_MYCDI</name>
<evidence type="ECO:0000256" key="2">
    <source>
        <dbReference type="ARBA" id="ARBA00022448"/>
    </source>
</evidence>
<feature type="transmembrane region" description="Helical" evidence="9">
    <location>
        <begin position="692"/>
        <end position="714"/>
    </location>
</feature>
<keyword evidence="2 9" id="KW-0813">Transport</keyword>
<keyword evidence="6 9" id="KW-1133">Transmembrane helix</keyword>
<evidence type="ECO:0000256" key="7">
    <source>
        <dbReference type="ARBA" id="ARBA00023010"/>
    </source>
</evidence>
<dbReference type="RefSeq" id="WP_108001205.1">
    <property type="nucleotide sequence ID" value="NZ_JBHEEX010000006.1"/>
</dbReference>
<organism evidence="14 15">
    <name type="scientific">Mycoplana dimorpha</name>
    <dbReference type="NCBI Taxonomy" id="28320"/>
    <lineage>
        <taxon>Bacteria</taxon>
        <taxon>Pseudomonadati</taxon>
        <taxon>Pseudomonadota</taxon>
        <taxon>Alphaproteobacteria</taxon>
        <taxon>Hyphomicrobiales</taxon>
        <taxon>Rhizobiaceae</taxon>
        <taxon>Mycoplana</taxon>
    </lineage>
</organism>
<dbReference type="Pfam" id="PF21760">
    <property type="entry name" value="SecD_1st"/>
    <property type="match status" value="1"/>
</dbReference>
<dbReference type="PRINTS" id="PR01755">
    <property type="entry name" value="SECFTRNLCASE"/>
</dbReference>
<dbReference type="InterPro" id="IPR022813">
    <property type="entry name" value="SecD/SecF_arch_bac"/>
</dbReference>
<feature type="transmembrane region" description="Helical" evidence="9">
    <location>
        <begin position="365"/>
        <end position="385"/>
    </location>
</feature>
<dbReference type="AlphaFoldDB" id="A0A2T5BIR1"/>
<evidence type="ECO:0000259" key="12">
    <source>
        <dbReference type="Pfam" id="PF21760"/>
    </source>
</evidence>
<dbReference type="Proteomes" id="UP000241247">
    <property type="component" value="Unassembled WGS sequence"/>
</dbReference>
<dbReference type="GO" id="GO:0005886">
    <property type="term" value="C:plasma membrane"/>
    <property type="evidence" value="ECO:0007669"/>
    <property type="project" value="UniProtKB-SubCell"/>
</dbReference>
<evidence type="ECO:0000313" key="14">
    <source>
        <dbReference type="EMBL" id="PTM98877.1"/>
    </source>
</evidence>
<dbReference type="FunFam" id="3.30.1360.200:FF:000002">
    <property type="entry name" value="Preprotein translocase subunit SecD"/>
    <property type="match status" value="1"/>
</dbReference>
<keyword evidence="15" id="KW-1185">Reference proteome</keyword>
<feature type="transmembrane region" description="Helical" evidence="9">
    <location>
        <begin position="390"/>
        <end position="410"/>
    </location>
</feature>
<dbReference type="GO" id="GO:0015450">
    <property type="term" value="F:protein-transporting ATPase activity"/>
    <property type="evidence" value="ECO:0007669"/>
    <property type="project" value="InterPro"/>
</dbReference>
<dbReference type="Pfam" id="PF02355">
    <property type="entry name" value="SecD_SecF_C"/>
    <property type="match status" value="2"/>
</dbReference>
<feature type="transmembrane region" description="Helical" evidence="9">
    <location>
        <begin position="547"/>
        <end position="566"/>
    </location>
</feature>
<reference evidence="14 15" key="1">
    <citation type="submission" date="2018-04" db="EMBL/GenBank/DDBJ databases">
        <title>Genomic Encyclopedia of Type Strains, Phase IV (KMG-IV): sequencing the most valuable type-strain genomes for metagenomic binning, comparative biology and taxonomic classification.</title>
        <authorList>
            <person name="Goeker M."/>
        </authorList>
    </citation>
    <scope>NUCLEOTIDE SEQUENCE [LARGE SCALE GENOMIC DNA]</scope>
    <source>
        <strain evidence="14 15">DSM 7138</strain>
    </source>
</reference>
<feature type="transmembrane region" description="Helical" evidence="9">
    <location>
        <begin position="416"/>
        <end position="440"/>
    </location>
</feature>
<dbReference type="SUPFAM" id="SSF82866">
    <property type="entry name" value="Multidrug efflux transporter AcrB transmembrane domain"/>
    <property type="match status" value="2"/>
</dbReference>
<comment type="function">
    <text evidence="9">Part of the Sec protein translocase complex. Interacts with the SecYEG preprotein conducting channel. SecDF uses the proton motive force (PMF) to complete protein translocation after the ATP-dependent function of SecA.</text>
</comment>
<feature type="domain" description="Protein export membrane protein SecD/SecF C-terminal" evidence="11">
    <location>
        <begin position="347"/>
        <end position="512"/>
    </location>
</feature>
<dbReference type="GO" id="GO:0043952">
    <property type="term" value="P:protein transport by the Sec complex"/>
    <property type="evidence" value="ECO:0007669"/>
    <property type="project" value="UniProtKB-UniRule"/>
</dbReference>